<dbReference type="AlphaFoldDB" id="A0A9W9XTL4"/>
<dbReference type="EMBL" id="JAPWDS010000003">
    <property type="protein sequence ID" value="KAJ5503170.1"/>
    <property type="molecule type" value="Genomic_DNA"/>
</dbReference>
<keyword evidence="4" id="KW-0808">Transferase</keyword>
<dbReference type="GO" id="GO:0016874">
    <property type="term" value="F:ligase activity"/>
    <property type="evidence" value="ECO:0007669"/>
    <property type="project" value="UniProtKB-KW"/>
</dbReference>
<keyword evidence="4" id="KW-0378">Hydrolase</keyword>
<dbReference type="Pfam" id="PF08659">
    <property type="entry name" value="KR"/>
    <property type="match status" value="1"/>
</dbReference>
<evidence type="ECO:0000313" key="4">
    <source>
        <dbReference type="EMBL" id="KAJ5503170.1"/>
    </source>
</evidence>
<dbReference type="Gene3D" id="3.40.50.720">
    <property type="entry name" value="NAD(P)-binding Rossmann-like Domain"/>
    <property type="match status" value="1"/>
</dbReference>
<dbReference type="InterPro" id="IPR013968">
    <property type="entry name" value="PKS_KR"/>
</dbReference>
<accession>A0A9W9XTL4</accession>
<proteinExistence type="predicted"/>
<dbReference type="PANTHER" id="PTHR43775:SF37">
    <property type="entry name" value="SI:DKEY-61P9.11"/>
    <property type="match status" value="1"/>
</dbReference>
<evidence type="ECO:0000256" key="2">
    <source>
        <dbReference type="ARBA" id="ARBA00022553"/>
    </source>
</evidence>
<dbReference type="SUPFAM" id="SSF51735">
    <property type="entry name" value="NAD(P)-binding Rossmann-fold domains"/>
    <property type="match status" value="1"/>
</dbReference>
<dbReference type="GO" id="GO:0016787">
    <property type="term" value="F:hydrolase activity"/>
    <property type="evidence" value="ECO:0007669"/>
    <property type="project" value="UniProtKB-KW"/>
</dbReference>
<dbReference type="PANTHER" id="PTHR43775">
    <property type="entry name" value="FATTY ACID SYNTHASE"/>
    <property type="match status" value="1"/>
</dbReference>
<evidence type="ECO:0000256" key="1">
    <source>
        <dbReference type="ARBA" id="ARBA00022450"/>
    </source>
</evidence>
<name>A0A9W9XTL4_9EURO</name>
<dbReference type="GO" id="GO:0044550">
    <property type="term" value="P:secondary metabolite biosynthetic process"/>
    <property type="evidence" value="ECO:0007669"/>
    <property type="project" value="TreeGrafter"/>
</dbReference>
<evidence type="ECO:0000259" key="3">
    <source>
        <dbReference type="SMART" id="SM00822"/>
    </source>
</evidence>
<dbReference type="InterPro" id="IPR057326">
    <property type="entry name" value="KR_dom"/>
</dbReference>
<evidence type="ECO:0000313" key="5">
    <source>
        <dbReference type="Proteomes" id="UP001149954"/>
    </source>
</evidence>
<reference evidence="4" key="1">
    <citation type="submission" date="2022-12" db="EMBL/GenBank/DDBJ databases">
        <authorList>
            <person name="Petersen C."/>
        </authorList>
    </citation>
    <scope>NUCLEOTIDE SEQUENCE</scope>
    <source>
        <strain evidence="4">IBT 29495</strain>
    </source>
</reference>
<feature type="domain" description="Ketoreductase" evidence="3">
    <location>
        <begin position="1"/>
        <end position="152"/>
    </location>
</feature>
<protein>
    <submittedName>
        <fullName evidence="4">Acyl transferase/acyl hydrolase/lysophospholipase</fullName>
    </submittedName>
</protein>
<dbReference type="OrthoDB" id="4366574at2759"/>
<dbReference type="GO" id="GO:0004312">
    <property type="term" value="F:fatty acid synthase activity"/>
    <property type="evidence" value="ECO:0007669"/>
    <property type="project" value="TreeGrafter"/>
</dbReference>
<dbReference type="SMART" id="SM00822">
    <property type="entry name" value="PKS_KR"/>
    <property type="match status" value="1"/>
</dbReference>
<sequence>MKNGARNFAFLPRYGAYLEQASLVVDELKAAGATVQVFRGDAGLKSDIEEVINSVPENQPVRGVINAVMTLSYENWALSVHPKVTGTKNLHEAPFHLSLDLFVTTSSVSGVLGTPGQSNYAAENSYIYALARHRRSYRQNSVLIVLPMVLGVGVAAENSELEESLGRKGIYGIDEETLLHVFDIVIIEQVREGISDQKFIYTVQAVHERFITKLARMLMLGMNEFEEESRSMNGAEFRDWIVKELGLDIPFQQLLGPI</sequence>
<keyword evidence="2" id="KW-0597">Phosphoprotein</keyword>
<dbReference type="GO" id="GO:0006633">
    <property type="term" value="P:fatty acid biosynthetic process"/>
    <property type="evidence" value="ECO:0007669"/>
    <property type="project" value="TreeGrafter"/>
</dbReference>
<dbReference type="InterPro" id="IPR036291">
    <property type="entry name" value="NAD(P)-bd_dom_sf"/>
</dbReference>
<keyword evidence="1" id="KW-0596">Phosphopantetheine</keyword>
<dbReference type="Proteomes" id="UP001149954">
    <property type="component" value="Unassembled WGS sequence"/>
</dbReference>
<keyword evidence="5" id="KW-1185">Reference proteome</keyword>
<dbReference type="InterPro" id="IPR050091">
    <property type="entry name" value="PKS_NRPS_Biosynth_Enz"/>
</dbReference>
<comment type="caution">
    <text evidence="4">The sequence shown here is derived from an EMBL/GenBank/DDBJ whole genome shotgun (WGS) entry which is preliminary data.</text>
</comment>
<organism evidence="4 5">
    <name type="scientific">Penicillium fimorum</name>
    <dbReference type="NCBI Taxonomy" id="1882269"/>
    <lineage>
        <taxon>Eukaryota</taxon>
        <taxon>Fungi</taxon>
        <taxon>Dikarya</taxon>
        <taxon>Ascomycota</taxon>
        <taxon>Pezizomycotina</taxon>
        <taxon>Eurotiomycetes</taxon>
        <taxon>Eurotiomycetidae</taxon>
        <taxon>Eurotiales</taxon>
        <taxon>Aspergillaceae</taxon>
        <taxon>Penicillium</taxon>
    </lineage>
</organism>
<gene>
    <name evidence="4" type="ORF">N7463_006044</name>
</gene>
<reference evidence="4" key="2">
    <citation type="journal article" date="2023" name="IMA Fungus">
        <title>Comparative genomic study of the Penicillium genus elucidates a diverse pangenome and 15 lateral gene transfer events.</title>
        <authorList>
            <person name="Petersen C."/>
            <person name="Sorensen T."/>
            <person name="Nielsen M.R."/>
            <person name="Sondergaard T.E."/>
            <person name="Sorensen J.L."/>
            <person name="Fitzpatrick D.A."/>
            <person name="Frisvad J.C."/>
            <person name="Nielsen K.L."/>
        </authorList>
    </citation>
    <scope>NUCLEOTIDE SEQUENCE</scope>
    <source>
        <strain evidence="4">IBT 29495</strain>
    </source>
</reference>